<dbReference type="Pfam" id="PF00535">
    <property type="entry name" value="Glycos_transf_2"/>
    <property type="match status" value="1"/>
</dbReference>
<dbReference type="Pfam" id="PF13181">
    <property type="entry name" value="TPR_8"/>
    <property type="match status" value="2"/>
</dbReference>
<dbReference type="SMART" id="SM00028">
    <property type="entry name" value="TPR"/>
    <property type="match status" value="6"/>
</dbReference>
<feature type="repeat" description="TPR" evidence="4">
    <location>
        <begin position="403"/>
        <end position="436"/>
    </location>
</feature>
<dbReference type="PROSITE" id="PS50005">
    <property type="entry name" value="TPR"/>
    <property type="match status" value="3"/>
</dbReference>
<comment type="similarity">
    <text evidence="3">Belongs to the glycosyltransferase 2 family. WaaE/KdtX subfamily.</text>
</comment>
<evidence type="ECO:0000256" key="2">
    <source>
        <dbReference type="ARBA" id="ARBA00022803"/>
    </source>
</evidence>
<dbReference type="InterPro" id="IPR013105">
    <property type="entry name" value="TPR_2"/>
</dbReference>
<dbReference type="InterPro" id="IPR001173">
    <property type="entry name" value="Glyco_trans_2-like"/>
</dbReference>
<dbReference type="EMBL" id="AYTS01000120">
    <property type="protein sequence ID" value="OOP55750.1"/>
    <property type="molecule type" value="Genomic_DNA"/>
</dbReference>
<evidence type="ECO:0000313" key="6">
    <source>
        <dbReference type="EMBL" id="OOP55750.1"/>
    </source>
</evidence>
<feature type="domain" description="Glycosyltransferase 2-like" evidence="5">
    <location>
        <begin position="10"/>
        <end position="142"/>
    </location>
</feature>
<dbReference type="Proteomes" id="UP000189681">
    <property type="component" value="Unassembled WGS sequence"/>
</dbReference>
<comment type="caution">
    <text evidence="6">The sequence shown here is derived from an EMBL/GenBank/DDBJ whole genome shotgun (WGS) entry which is preliminary data.</text>
</comment>
<dbReference type="InterPro" id="IPR011990">
    <property type="entry name" value="TPR-like_helical_dom_sf"/>
</dbReference>
<feature type="repeat" description="TPR" evidence="4">
    <location>
        <begin position="284"/>
        <end position="317"/>
    </location>
</feature>
<feature type="repeat" description="TPR" evidence="4">
    <location>
        <begin position="335"/>
        <end position="368"/>
    </location>
</feature>
<dbReference type="InterPro" id="IPR019734">
    <property type="entry name" value="TPR_rpt"/>
</dbReference>
<dbReference type="Pfam" id="PF07719">
    <property type="entry name" value="TPR_2"/>
    <property type="match status" value="1"/>
</dbReference>
<protein>
    <recommendedName>
        <fullName evidence="5">Glycosyltransferase 2-like domain-containing protein</fullName>
    </recommendedName>
</protein>
<dbReference type="InterPro" id="IPR029044">
    <property type="entry name" value="Nucleotide-diphossugar_trans"/>
</dbReference>
<accession>A0A1V4ARM2</accession>
<dbReference type="PANTHER" id="PTHR43630:SF2">
    <property type="entry name" value="GLYCOSYLTRANSFERASE"/>
    <property type="match status" value="1"/>
</dbReference>
<dbReference type="SUPFAM" id="SSF48452">
    <property type="entry name" value="TPR-like"/>
    <property type="match status" value="2"/>
</dbReference>
<dbReference type="STRING" id="1004156.AYP45_12970"/>
<sequence length="473" mass="54383">MEKPPNQRISACLIVKDEQELLPKCLTSIKNAVDEIIIVDTGSTDNTVTIANNFGAQVYHHPWNDSFSEARNHCLKYASGDWILQIDADEELEQSDIIKLKNAINNTNYNAIAVAIHSTIKDNYHTFYNIRIFRRGKGFYKDIIHEQVVIEGDRLSTEIRFYHHGYNLDENKMKKKWQKTTRLLQKQLEQNPYDSFAWFNLIRNYRTQELFNDGIITGEKALSIFTPSTCMNHPGTSSSMHHYVMITYETANCYLHRAVTAKAKDLCYNALSKLKAKGNAPENIDLIFTLACAYLKEGNHHKAIEYFERFLCLREWQLNSMNTNSFMIDTLGYDYAAYNGIGYCLGNLGQWDVAINYLKKAIALNPRYRNAYDNLALCFKNTGDLNNAIRTLLKSVAEDIADDTVWLQLGELQITQNSCKKAIPYFEKYLKAHPADKNVLLRIAWCYEQLGHLEAAMIGYRSAEAFKESVFSK</sequence>
<dbReference type="Gene3D" id="1.25.40.10">
    <property type="entry name" value="Tetratricopeptide repeat domain"/>
    <property type="match status" value="2"/>
</dbReference>
<dbReference type="Pfam" id="PF13432">
    <property type="entry name" value="TPR_16"/>
    <property type="match status" value="1"/>
</dbReference>
<dbReference type="AlphaFoldDB" id="A0A1V4ARM2"/>
<name>A0A1V4ARM2_9BACT</name>
<evidence type="ECO:0000256" key="4">
    <source>
        <dbReference type="PROSITE-ProRule" id="PRU00339"/>
    </source>
</evidence>
<reference evidence="6 7" key="1">
    <citation type="journal article" date="2017" name="Water Res.">
        <title>Discovery and metagenomic analysis of an anammox bacterial enrichment related to Candidatus "Brocadia caroliniensis" in a full-scale glycerol-fed nitritation-denitritation separate centrate treatment process.</title>
        <authorList>
            <person name="Park H."/>
            <person name="Brotto A.C."/>
            <person name="van Loosdrecht M.C."/>
            <person name="Chandran K."/>
        </authorList>
    </citation>
    <scope>NUCLEOTIDE SEQUENCE [LARGE SCALE GENOMIC DNA]</scope>
    <source>
        <strain evidence="6">26THWARD</strain>
    </source>
</reference>
<evidence type="ECO:0000256" key="3">
    <source>
        <dbReference type="ARBA" id="ARBA00038494"/>
    </source>
</evidence>
<dbReference type="SUPFAM" id="SSF53448">
    <property type="entry name" value="Nucleotide-diphospho-sugar transferases"/>
    <property type="match status" value="1"/>
</dbReference>
<gene>
    <name evidence="6" type="ORF">AYP45_12970</name>
</gene>
<evidence type="ECO:0000259" key="5">
    <source>
        <dbReference type="Pfam" id="PF00535"/>
    </source>
</evidence>
<evidence type="ECO:0000256" key="1">
    <source>
        <dbReference type="ARBA" id="ARBA00022737"/>
    </source>
</evidence>
<dbReference type="CDD" id="cd02511">
    <property type="entry name" value="Beta4Glucosyltransferase"/>
    <property type="match status" value="1"/>
</dbReference>
<evidence type="ECO:0000313" key="7">
    <source>
        <dbReference type="Proteomes" id="UP000189681"/>
    </source>
</evidence>
<dbReference type="Gene3D" id="3.90.550.10">
    <property type="entry name" value="Spore Coat Polysaccharide Biosynthesis Protein SpsA, Chain A"/>
    <property type="match status" value="1"/>
</dbReference>
<proteinExistence type="inferred from homology"/>
<keyword evidence="2 4" id="KW-0802">TPR repeat</keyword>
<dbReference type="PANTHER" id="PTHR43630">
    <property type="entry name" value="POLY-BETA-1,6-N-ACETYL-D-GLUCOSAMINE SYNTHASE"/>
    <property type="match status" value="1"/>
</dbReference>
<organism evidence="6 7">
    <name type="scientific">Candidatus Brocadia carolinensis</name>
    <dbReference type="NCBI Taxonomy" id="1004156"/>
    <lineage>
        <taxon>Bacteria</taxon>
        <taxon>Pseudomonadati</taxon>
        <taxon>Planctomycetota</taxon>
        <taxon>Candidatus Brocadiia</taxon>
        <taxon>Candidatus Brocadiales</taxon>
        <taxon>Candidatus Brocadiaceae</taxon>
        <taxon>Candidatus Brocadia</taxon>
    </lineage>
</organism>
<keyword evidence="1" id="KW-0677">Repeat</keyword>